<name>A0A923MT96_9BURK</name>
<evidence type="ECO:0000313" key="3">
    <source>
        <dbReference type="Proteomes" id="UP000608513"/>
    </source>
</evidence>
<dbReference type="RefSeq" id="WP_187077586.1">
    <property type="nucleotide sequence ID" value="NZ_JACORT010000008.1"/>
</dbReference>
<dbReference type="Pfam" id="PF13439">
    <property type="entry name" value="Glyco_transf_4"/>
    <property type="match status" value="1"/>
</dbReference>
<evidence type="ECO:0000313" key="2">
    <source>
        <dbReference type="EMBL" id="MBC5784838.1"/>
    </source>
</evidence>
<gene>
    <name evidence="2" type="ORF">H8N03_17945</name>
</gene>
<dbReference type="CDD" id="cd03802">
    <property type="entry name" value="GT4_AviGT4-like"/>
    <property type="match status" value="1"/>
</dbReference>
<dbReference type="AlphaFoldDB" id="A0A923MT96"/>
<comment type="caution">
    <text evidence="2">The sequence shown here is derived from an EMBL/GenBank/DDBJ whole genome shotgun (WGS) entry which is preliminary data.</text>
</comment>
<dbReference type="GO" id="GO:0016757">
    <property type="term" value="F:glycosyltransferase activity"/>
    <property type="evidence" value="ECO:0007669"/>
    <property type="project" value="UniProtKB-ARBA"/>
</dbReference>
<dbReference type="EMBL" id="JACORT010000008">
    <property type="protein sequence ID" value="MBC5784838.1"/>
    <property type="molecule type" value="Genomic_DNA"/>
</dbReference>
<dbReference type="InterPro" id="IPR028098">
    <property type="entry name" value="Glyco_trans_4-like_N"/>
</dbReference>
<keyword evidence="3" id="KW-1185">Reference proteome</keyword>
<dbReference type="Pfam" id="PF13692">
    <property type="entry name" value="Glyco_trans_1_4"/>
    <property type="match status" value="1"/>
</dbReference>
<protein>
    <submittedName>
        <fullName evidence="2">Glycosyltransferase family 4 protein</fullName>
    </submittedName>
</protein>
<organism evidence="2 3">
    <name type="scientific">Ramlibacter cellulosilyticus</name>
    <dbReference type="NCBI Taxonomy" id="2764187"/>
    <lineage>
        <taxon>Bacteria</taxon>
        <taxon>Pseudomonadati</taxon>
        <taxon>Pseudomonadota</taxon>
        <taxon>Betaproteobacteria</taxon>
        <taxon>Burkholderiales</taxon>
        <taxon>Comamonadaceae</taxon>
        <taxon>Ramlibacter</taxon>
    </lineage>
</organism>
<dbReference type="Proteomes" id="UP000608513">
    <property type="component" value="Unassembled WGS sequence"/>
</dbReference>
<proteinExistence type="predicted"/>
<reference evidence="2" key="1">
    <citation type="submission" date="2020-08" db="EMBL/GenBank/DDBJ databases">
        <title>Ramlibacter sp. USB13 16S ribosomal RNA gene genome sequencing and assembly.</title>
        <authorList>
            <person name="Kang M."/>
        </authorList>
    </citation>
    <scope>NUCLEOTIDE SEQUENCE</scope>
    <source>
        <strain evidence="2">USB13</strain>
    </source>
</reference>
<dbReference type="Gene3D" id="3.40.50.2000">
    <property type="entry name" value="Glycogen Phosphorylase B"/>
    <property type="match status" value="2"/>
</dbReference>
<dbReference type="SUPFAM" id="SSF53756">
    <property type="entry name" value="UDP-Glycosyltransferase/glycogen phosphorylase"/>
    <property type="match status" value="1"/>
</dbReference>
<accession>A0A923MT96</accession>
<dbReference type="PANTHER" id="PTHR12526">
    <property type="entry name" value="GLYCOSYLTRANSFERASE"/>
    <property type="match status" value="1"/>
</dbReference>
<evidence type="ECO:0000259" key="1">
    <source>
        <dbReference type="Pfam" id="PF13439"/>
    </source>
</evidence>
<feature type="domain" description="Glycosyltransferase subfamily 4-like N-terminal" evidence="1">
    <location>
        <begin position="20"/>
        <end position="121"/>
    </location>
</feature>
<sequence length="346" mass="37361">MSLTVLSVAYPFAPVGPDAVGGAEQVLGHLDAALVAAGHRSIVVATAGSRVAGELVATQAPPRPFDDAQRARAWAAHRAAIEQVLVSRPVDVVHMHGLDFHAYLPPPSRVPILVTLHLPPAWYAPDAFVALRDDVHLHCVSHTQHRTWPTGMRLLPPILNGVPADALQSRVRKRRFALALGRICPEKNLHEALDAGLGAGMPVLLGGEVFPYDAHERYFREKIVPRLDGMRRFLGPVGFTRKRRLLTAAHCLLVPTLAPETGSLVAMEALACGTPVVAYASGALPEIVQHGETGFLVHDAIGMAAAIGECGRIPSAHCRAVARERFSVERMARDYFDAYHRLAGTR</sequence>
<dbReference type="PANTHER" id="PTHR12526:SF595">
    <property type="entry name" value="BLL5217 PROTEIN"/>
    <property type="match status" value="1"/>
</dbReference>